<name>A0AAD1W172_PELCU</name>
<feature type="region of interest" description="Disordered" evidence="1">
    <location>
        <begin position="1"/>
        <end position="27"/>
    </location>
</feature>
<gene>
    <name evidence="2" type="ORF">PECUL_23A016891</name>
</gene>
<evidence type="ECO:0000313" key="2">
    <source>
        <dbReference type="EMBL" id="CAH2276498.1"/>
    </source>
</evidence>
<proteinExistence type="predicted"/>
<dbReference type="Proteomes" id="UP001295444">
    <property type="component" value="Chromosome 03"/>
</dbReference>
<accession>A0AAD1W172</accession>
<evidence type="ECO:0000313" key="3">
    <source>
        <dbReference type="Proteomes" id="UP001295444"/>
    </source>
</evidence>
<organism evidence="2 3">
    <name type="scientific">Pelobates cultripes</name>
    <name type="common">Western spadefoot toad</name>
    <dbReference type="NCBI Taxonomy" id="61616"/>
    <lineage>
        <taxon>Eukaryota</taxon>
        <taxon>Metazoa</taxon>
        <taxon>Chordata</taxon>
        <taxon>Craniata</taxon>
        <taxon>Vertebrata</taxon>
        <taxon>Euteleostomi</taxon>
        <taxon>Amphibia</taxon>
        <taxon>Batrachia</taxon>
        <taxon>Anura</taxon>
        <taxon>Pelobatoidea</taxon>
        <taxon>Pelobatidae</taxon>
        <taxon>Pelobates</taxon>
    </lineage>
</organism>
<dbReference type="EMBL" id="OW240914">
    <property type="protein sequence ID" value="CAH2276498.1"/>
    <property type="molecule type" value="Genomic_DNA"/>
</dbReference>
<sequence length="81" mass="9121">MSDTDAQWGPEMHNQYESHHRHPELMREGPTMDALFYTNATLSTAYATPPLERPTIHQTLPQPPVKTQPTIGSINRAIEPA</sequence>
<dbReference type="AlphaFoldDB" id="A0AAD1W172"/>
<keyword evidence="3" id="KW-1185">Reference proteome</keyword>
<feature type="compositionally biased region" description="Basic and acidic residues" evidence="1">
    <location>
        <begin position="14"/>
        <end position="27"/>
    </location>
</feature>
<evidence type="ECO:0000256" key="1">
    <source>
        <dbReference type="SAM" id="MobiDB-lite"/>
    </source>
</evidence>
<protein>
    <submittedName>
        <fullName evidence="2">Uncharacterized protein</fullName>
    </submittedName>
</protein>
<feature type="region of interest" description="Disordered" evidence="1">
    <location>
        <begin position="53"/>
        <end position="81"/>
    </location>
</feature>
<reference evidence="2" key="1">
    <citation type="submission" date="2022-03" db="EMBL/GenBank/DDBJ databases">
        <authorList>
            <person name="Alioto T."/>
            <person name="Alioto T."/>
            <person name="Gomez Garrido J."/>
        </authorList>
    </citation>
    <scope>NUCLEOTIDE SEQUENCE</scope>
</reference>